<dbReference type="GO" id="GO:0043571">
    <property type="term" value="P:maintenance of CRISPR repeat elements"/>
    <property type="evidence" value="ECO:0007669"/>
    <property type="project" value="InterPro"/>
</dbReference>
<dbReference type="InterPro" id="IPR013419">
    <property type="entry name" value="CRISPR-assoc_prot_Cas7/Csh2"/>
</dbReference>
<reference evidence="1" key="1">
    <citation type="submission" date="2019-11" db="EMBL/GenBank/DDBJ databases">
        <title>Lipid analysis of CO2-rich subsurface aquifers suggests an autotrophy-based deep biosphere with lysolipids enriched in CPR bacteria.</title>
        <authorList>
            <person name="Probst A.J."/>
            <person name="Elling F.J."/>
            <person name="Castelle C.J."/>
            <person name="Zhu Q."/>
            <person name="Elvert M."/>
            <person name="Birarda G."/>
            <person name="Holman H.-Y."/>
            <person name="Lane K.R."/>
            <person name="Ladd B."/>
            <person name="Ryan M.C."/>
            <person name="Woyke T."/>
            <person name="Hinrichs K.-U."/>
            <person name="Banfield J.F."/>
        </authorList>
    </citation>
    <scope>NUCLEOTIDE SEQUENCE</scope>
    <source>
        <strain evidence="1">CG_2015-04_33_537</strain>
    </source>
</reference>
<protein>
    <submittedName>
        <fullName evidence="1">Type I-B CRISPR-associated protein Cas7/Csh2</fullName>
    </submittedName>
</protein>
<organism evidence="1 2">
    <name type="scientific">Candidatus Altarchaeum hamiconexum</name>
    <dbReference type="NCBI Taxonomy" id="1803513"/>
    <lineage>
        <taxon>Archaea</taxon>
        <taxon>Candidatus Altarchaeota</taxon>
        <taxon>Candidatus Altiarchaeia</taxon>
        <taxon>Candidatus Altarchaeales</taxon>
        <taxon>Candidatus Altarchaeaceae</taxon>
        <taxon>Candidatus Altarchaeum</taxon>
    </lineage>
</organism>
<evidence type="ECO:0000313" key="1">
    <source>
        <dbReference type="EMBL" id="NCS91592.1"/>
    </source>
</evidence>
<dbReference type="NCBIfam" id="TIGR01595">
    <property type="entry name" value="cas_CT1132"/>
    <property type="match status" value="1"/>
</dbReference>
<dbReference type="EMBL" id="JAACQH010000087">
    <property type="protein sequence ID" value="NCS91592.1"/>
    <property type="molecule type" value="Genomic_DNA"/>
</dbReference>
<dbReference type="NCBIfam" id="TIGR02590">
    <property type="entry name" value="cas_Csh2"/>
    <property type="match status" value="1"/>
</dbReference>
<dbReference type="InterPro" id="IPR006482">
    <property type="entry name" value="Cas7_Csh2/Csh2"/>
</dbReference>
<proteinExistence type="predicted"/>
<accession>A0A8J8CKP2</accession>
<gene>
    <name evidence="1" type="primary">cas7b</name>
    <name evidence="1" type="ORF">GW779_04170</name>
</gene>
<dbReference type="Proteomes" id="UP000738826">
    <property type="component" value="Unassembled WGS sequence"/>
</dbReference>
<name>A0A8J8CKP2_9ARCH</name>
<dbReference type="AlphaFoldDB" id="A0A8J8CKP2"/>
<dbReference type="Pfam" id="PF05107">
    <property type="entry name" value="Cas_Cas7"/>
    <property type="match status" value="1"/>
</dbReference>
<sequence>MENKVETIETIKNNSEVLFLYDAKMCNPNGDPDDENKPRMDYIRNINLVSDVRLKRYIRDYLMEHKKQEIFVCKIEDKTVDATGRLKKLIEDNKTEIENNEELKDLFGEGKKPNEKNLYNHLPWLLSKLIDVRFFGATMPLKSETGKGSQITFTGPVQFNWGHSLNKSNGPIESNTITSIFAGAGEKYGTMGKDYRVAYSLIGFHGIISAKRAEHTKLTDKDIDLFDDAMINAIPMEATTRSKTGQEPSLYIRVEYNSGDFFCSDFRRYVKIKDKKGNDILWDDSAKLISIADYTIDLSELSTKLKDIKDKIEKIHFWKHMDLEISGFDELLKGNEWKVNGKTITIIKLPKPKEEK</sequence>
<comment type="caution">
    <text evidence="1">The sequence shown here is derived from an EMBL/GenBank/DDBJ whole genome shotgun (WGS) entry which is preliminary data.</text>
</comment>
<evidence type="ECO:0000313" key="2">
    <source>
        <dbReference type="Proteomes" id="UP000738826"/>
    </source>
</evidence>